<dbReference type="AlphaFoldDB" id="A0A6L9JQC2"/>
<dbReference type="EMBL" id="WSFA01000032">
    <property type="protein sequence ID" value="NDL39915.1"/>
    <property type="molecule type" value="Genomic_DNA"/>
</dbReference>
<dbReference type="Pfam" id="PF00355">
    <property type="entry name" value="Rieske"/>
    <property type="match status" value="1"/>
</dbReference>
<gene>
    <name evidence="5" type="ORF">GPY51_14350</name>
</gene>
<dbReference type="PROSITE" id="PS51296">
    <property type="entry name" value="RIESKE"/>
    <property type="match status" value="1"/>
</dbReference>
<name>A0A6L9JQC2_PHOLM</name>
<keyword evidence="2" id="KW-0479">Metal-binding</keyword>
<evidence type="ECO:0000256" key="2">
    <source>
        <dbReference type="ARBA" id="ARBA00022723"/>
    </source>
</evidence>
<sequence>MKVWYQEKNAPLPGTYLCSVFDITSGGVMEFCFGKHRKTQFRMFIYNDAGQLRAYMNVCPHFDVPLNVRSGEIFTSDRSQFMCSIHYARFNFHDGHCTEGPCEGIGLESIPLTITGESVFIAKYDLHK</sequence>
<keyword evidence="1" id="KW-0001">2Fe-2S</keyword>
<organism evidence="5 6">
    <name type="scientific">Photorhabdus laumondii subsp. laumondii</name>
    <name type="common">Photorhabdus luminescens subsp. laumondii</name>
    <dbReference type="NCBI Taxonomy" id="141679"/>
    <lineage>
        <taxon>Bacteria</taxon>
        <taxon>Pseudomonadati</taxon>
        <taxon>Pseudomonadota</taxon>
        <taxon>Gammaproteobacteria</taxon>
        <taxon>Enterobacterales</taxon>
        <taxon>Morganellaceae</taxon>
        <taxon>Photorhabdus</taxon>
    </lineage>
</organism>
<keyword evidence="4" id="KW-0411">Iron-sulfur</keyword>
<evidence type="ECO:0000256" key="1">
    <source>
        <dbReference type="ARBA" id="ARBA00022714"/>
    </source>
</evidence>
<dbReference type="KEGG" id="plum:A4R40_00730"/>
<evidence type="ECO:0000313" key="6">
    <source>
        <dbReference type="Proteomes" id="UP000479300"/>
    </source>
</evidence>
<dbReference type="SUPFAM" id="SSF50022">
    <property type="entry name" value="ISP domain"/>
    <property type="match status" value="1"/>
</dbReference>
<dbReference type="InterPro" id="IPR036922">
    <property type="entry name" value="Rieske_2Fe-2S_sf"/>
</dbReference>
<dbReference type="CDD" id="cd03467">
    <property type="entry name" value="Rieske"/>
    <property type="match status" value="1"/>
</dbReference>
<dbReference type="GO" id="GO:0046872">
    <property type="term" value="F:metal ion binding"/>
    <property type="evidence" value="ECO:0007669"/>
    <property type="project" value="UniProtKB-KW"/>
</dbReference>
<dbReference type="Gene3D" id="2.102.10.10">
    <property type="entry name" value="Rieske [2Fe-2S] iron-sulphur domain"/>
    <property type="match status" value="1"/>
</dbReference>
<protein>
    <submittedName>
        <fullName evidence="5">Rieske 2Fe-2S domain-containing protein</fullName>
    </submittedName>
</protein>
<comment type="caution">
    <text evidence="5">The sequence shown here is derived from an EMBL/GenBank/DDBJ whole genome shotgun (WGS) entry which is preliminary data.</text>
</comment>
<reference evidence="5 6" key="1">
    <citation type="submission" date="2019-12" db="EMBL/GenBank/DDBJ databases">
        <title>Engineering Photorhabdus to improve their lethality against agricultural pests.</title>
        <authorList>
            <person name="Machado R.A.R."/>
        </authorList>
    </citation>
    <scope>NUCLEOTIDE SEQUENCE [LARGE SCALE GENOMIC DNA]</scope>
    <source>
        <strain evidence="5 6">EN01</strain>
    </source>
</reference>
<dbReference type="PANTHER" id="PTHR40261:SF1">
    <property type="entry name" value="RIESKE DOMAIN-CONTAINING PROTEIN"/>
    <property type="match status" value="1"/>
</dbReference>
<accession>A0A6L9JQC2</accession>
<evidence type="ECO:0000256" key="4">
    <source>
        <dbReference type="ARBA" id="ARBA00023014"/>
    </source>
</evidence>
<keyword evidence="3" id="KW-0408">Iron</keyword>
<dbReference type="Proteomes" id="UP000479300">
    <property type="component" value="Unassembled WGS sequence"/>
</dbReference>
<dbReference type="GeneID" id="48846449"/>
<dbReference type="OMA" id="IGPCQGK"/>
<proteinExistence type="predicted"/>
<evidence type="ECO:0000256" key="3">
    <source>
        <dbReference type="ARBA" id="ARBA00023004"/>
    </source>
</evidence>
<dbReference type="InterPro" id="IPR017941">
    <property type="entry name" value="Rieske_2Fe-2S"/>
</dbReference>
<dbReference type="GO" id="GO:0051537">
    <property type="term" value="F:2 iron, 2 sulfur cluster binding"/>
    <property type="evidence" value="ECO:0007669"/>
    <property type="project" value="UniProtKB-KW"/>
</dbReference>
<dbReference type="RefSeq" id="WP_011144553.1">
    <property type="nucleotide sequence ID" value="NZ_CAWMTZ010000249.1"/>
</dbReference>
<dbReference type="PANTHER" id="PTHR40261">
    <property type="match status" value="1"/>
</dbReference>
<evidence type="ECO:0000313" key="5">
    <source>
        <dbReference type="EMBL" id="NDL39915.1"/>
    </source>
</evidence>